<proteinExistence type="predicted"/>
<dbReference type="Proteomes" id="UP001501585">
    <property type="component" value="Unassembled WGS sequence"/>
</dbReference>
<dbReference type="EMBL" id="BAAAPC010000006">
    <property type="protein sequence ID" value="GAA1993050.1"/>
    <property type="molecule type" value="Genomic_DNA"/>
</dbReference>
<evidence type="ECO:0000313" key="2">
    <source>
        <dbReference type="Proteomes" id="UP001501585"/>
    </source>
</evidence>
<protein>
    <submittedName>
        <fullName evidence="1">Uncharacterized protein</fullName>
    </submittedName>
</protein>
<name>A0ABN2SV04_9ACTN</name>
<organism evidence="1 2">
    <name type="scientific">Nocardiopsis rhodophaea</name>
    <dbReference type="NCBI Taxonomy" id="280238"/>
    <lineage>
        <taxon>Bacteria</taxon>
        <taxon>Bacillati</taxon>
        <taxon>Actinomycetota</taxon>
        <taxon>Actinomycetes</taxon>
        <taxon>Streptosporangiales</taxon>
        <taxon>Nocardiopsidaceae</taxon>
        <taxon>Nocardiopsis</taxon>
    </lineage>
</organism>
<sequence length="64" mass="6942">MGYGLLPLGRDSLTFCNDQVACAAPRPDIGRRGVSGAFPPSVRRLTARLRQRITGGREATSLER</sequence>
<keyword evidence="2" id="KW-1185">Reference proteome</keyword>
<comment type="caution">
    <text evidence="1">The sequence shown here is derived from an EMBL/GenBank/DDBJ whole genome shotgun (WGS) entry which is preliminary data.</text>
</comment>
<accession>A0ABN2SV04</accession>
<evidence type="ECO:0000313" key="1">
    <source>
        <dbReference type="EMBL" id="GAA1993050.1"/>
    </source>
</evidence>
<gene>
    <name evidence="1" type="ORF">GCM10009799_18750</name>
</gene>
<reference evidence="1 2" key="1">
    <citation type="journal article" date="2019" name="Int. J. Syst. Evol. Microbiol.">
        <title>The Global Catalogue of Microorganisms (GCM) 10K type strain sequencing project: providing services to taxonomists for standard genome sequencing and annotation.</title>
        <authorList>
            <consortium name="The Broad Institute Genomics Platform"/>
            <consortium name="The Broad Institute Genome Sequencing Center for Infectious Disease"/>
            <person name="Wu L."/>
            <person name="Ma J."/>
        </authorList>
    </citation>
    <scope>NUCLEOTIDE SEQUENCE [LARGE SCALE GENOMIC DNA]</scope>
    <source>
        <strain evidence="1 2">JCM 15313</strain>
    </source>
</reference>